<proteinExistence type="inferred from homology"/>
<reference evidence="9" key="1">
    <citation type="journal article" date="2021" name="Open Biol.">
        <title>Shared evolutionary footprints suggest mitochondrial oxidative damage underlies multiple complex I losses in fungi.</title>
        <authorList>
            <person name="Schikora-Tamarit M.A."/>
            <person name="Marcet-Houben M."/>
            <person name="Nosek J."/>
            <person name="Gabaldon T."/>
        </authorList>
    </citation>
    <scope>NUCLEOTIDE SEQUENCE</scope>
    <source>
        <strain evidence="9">NCAIM Y.01608</strain>
    </source>
</reference>
<evidence type="ECO:0000256" key="8">
    <source>
        <dbReference type="RuleBase" id="RU363111"/>
    </source>
</evidence>
<evidence type="ECO:0000256" key="1">
    <source>
        <dbReference type="ARBA" id="ARBA00004141"/>
    </source>
</evidence>
<protein>
    <recommendedName>
        <fullName evidence="8">Protein transport protein SFT2</fullName>
    </recommendedName>
</protein>
<evidence type="ECO:0000256" key="7">
    <source>
        <dbReference type="ARBA" id="ARBA00025800"/>
    </source>
</evidence>
<dbReference type="GO" id="GO:0015031">
    <property type="term" value="P:protein transport"/>
    <property type="evidence" value="ECO:0007669"/>
    <property type="project" value="UniProtKB-KW"/>
</dbReference>
<keyword evidence="3 8" id="KW-0812">Transmembrane</keyword>
<sequence>MSSWLSRVRLADEEQQESSSWWQSESFSLSYFERMALFAVTLCGSFVCYGLCLILLPLLSLKPRKFALLWTLGSILFLTSFAFMNGFKSFAKHLISKERLWFTISFVGSIVATLWFCLVWKYTLVVLICGVVQLLASIAYTVSYFPYGRQGLGLTGSAARAQLDNWINS</sequence>
<feature type="transmembrane region" description="Helical" evidence="8">
    <location>
        <begin position="36"/>
        <end position="61"/>
    </location>
</feature>
<dbReference type="GO" id="GO:0016192">
    <property type="term" value="P:vesicle-mediated transport"/>
    <property type="evidence" value="ECO:0007669"/>
    <property type="project" value="InterPro"/>
</dbReference>
<comment type="similarity">
    <text evidence="7 8">Belongs to the SFT2 family.</text>
</comment>
<dbReference type="PANTHER" id="PTHR23137">
    <property type="entry name" value="VESICLE TRANSPORT PROTEIN-RELATED"/>
    <property type="match status" value="1"/>
</dbReference>
<evidence type="ECO:0000256" key="3">
    <source>
        <dbReference type="ARBA" id="ARBA00022692"/>
    </source>
</evidence>
<evidence type="ECO:0000313" key="10">
    <source>
        <dbReference type="Proteomes" id="UP000788993"/>
    </source>
</evidence>
<keyword evidence="8" id="KW-0333">Golgi apparatus</keyword>
<dbReference type="InterPro" id="IPR007305">
    <property type="entry name" value="Vesicle_transpt_Got1/SFT2"/>
</dbReference>
<feature type="transmembrane region" description="Helical" evidence="8">
    <location>
        <begin position="122"/>
        <end position="142"/>
    </location>
</feature>
<dbReference type="Pfam" id="PF04178">
    <property type="entry name" value="Got1"/>
    <property type="match status" value="1"/>
</dbReference>
<comment type="function">
    <text evidence="8">Nonessential protein required for the fusion of transport vesicles derived from the endocytic pathway with the Golgi complex.</text>
</comment>
<dbReference type="InterPro" id="IPR011691">
    <property type="entry name" value="Vesicle_transpt_SFT2"/>
</dbReference>
<comment type="subcellular location">
    <subcellularLocation>
        <location evidence="8">Golgi apparatus membrane</location>
        <topology evidence="8">Multi-pass membrane protein</topology>
    </subcellularLocation>
    <subcellularLocation>
        <location evidence="1">Membrane</location>
        <topology evidence="1">Multi-pass membrane protein</topology>
    </subcellularLocation>
</comment>
<accession>A0A9P8T3H4</accession>
<dbReference type="GO" id="GO:0000139">
    <property type="term" value="C:Golgi membrane"/>
    <property type="evidence" value="ECO:0007669"/>
    <property type="project" value="UniProtKB-SubCell"/>
</dbReference>
<reference evidence="9" key="2">
    <citation type="submission" date="2021-01" db="EMBL/GenBank/DDBJ databases">
        <authorList>
            <person name="Schikora-Tamarit M.A."/>
        </authorList>
    </citation>
    <scope>NUCLEOTIDE SEQUENCE</scope>
    <source>
        <strain evidence="9">NCAIM Y.01608</strain>
    </source>
</reference>
<evidence type="ECO:0000256" key="2">
    <source>
        <dbReference type="ARBA" id="ARBA00022448"/>
    </source>
</evidence>
<evidence type="ECO:0000256" key="6">
    <source>
        <dbReference type="ARBA" id="ARBA00023136"/>
    </source>
</evidence>
<feature type="transmembrane region" description="Helical" evidence="8">
    <location>
        <begin position="99"/>
        <end position="116"/>
    </location>
</feature>
<dbReference type="Proteomes" id="UP000788993">
    <property type="component" value="Unassembled WGS sequence"/>
</dbReference>
<evidence type="ECO:0000256" key="5">
    <source>
        <dbReference type="ARBA" id="ARBA00022989"/>
    </source>
</evidence>
<dbReference type="EMBL" id="JAEUBD010001178">
    <property type="protein sequence ID" value="KAH3664908.1"/>
    <property type="molecule type" value="Genomic_DNA"/>
</dbReference>
<dbReference type="PANTHER" id="PTHR23137:SF36">
    <property type="entry name" value="VESICLE TRANSPORT PROTEIN SFT2C"/>
    <property type="match status" value="1"/>
</dbReference>
<feature type="transmembrane region" description="Helical" evidence="8">
    <location>
        <begin position="67"/>
        <end position="87"/>
    </location>
</feature>
<gene>
    <name evidence="9" type="ORF">OGATHE_003723</name>
</gene>
<dbReference type="AlphaFoldDB" id="A0A9P8T3H4"/>
<keyword evidence="4 8" id="KW-0653">Protein transport</keyword>
<organism evidence="9 10">
    <name type="scientific">Ogataea polymorpha</name>
    <dbReference type="NCBI Taxonomy" id="460523"/>
    <lineage>
        <taxon>Eukaryota</taxon>
        <taxon>Fungi</taxon>
        <taxon>Dikarya</taxon>
        <taxon>Ascomycota</taxon>
        <taxon>Saccharomycotina</taxon>
        <taxon>Pichiomycetes</taxon>
        <taxon>Pichiales</taxon>
        <taxon>Pichiaceae</taxon>
        <taxon>Ogataea</taxon>
    </lineage>
</organism>
<evidence type="ECO:0000256" key="4">
    <source>
        <dbReference type="ARBA" id="ARBA00022927"/>
    </source>
</evidence>
<keyword evidence="2 8" id="KW-0813">Transport</keyword>
<keyword evidence="10" id="KW-1185">Reference proteome</keyword>
<name>A0A9P8T3H4_9ASCO</name>
<comment type="caution">
    <text evidence="9">The sequence shown here is derived from an EMBL/GenBank/DDBJ whole genome shotgun (WGS) entry which is preliminary data.</text>
</comment>
<keyword evidence="6 8" id="KW-0472">Membrane</keyword>
<evidence type="ECO:0000313" key="9">
    <source>
        <dbReference type="EMBL" id="KAH3664908.1"/>
    </source>
</evidence>
<keyword evidence="5 8" id="KW-1133">Transmembrane helix</keyword>